<accession>A0A7V3JAU2</accession>
<proteinExistence type="predicted"/>
<comment type="pathway">
    <text evidence="1 6">Cell wall biogenesis; peptidoglycan biosynthesis.</text>
</comment>
<keyword evidence="4 6" id="KW-0573">Peptidoglycan synthesis</keyword>
<dbReference type="GO" id="GO:0018104">
    <property type="term" value="P:peptidoglycan-protein cross-linking"/>
    <property type="evidence" value="ECO:0007669"/>
    <property type="project" value="TreeGrafter"/>
</dbReference>
<sequence length="121" mass="13852">MIRVDRALQRLFVYENGKHIFTFKCSTSVTKKVLPLESTSDTPHDHVGVFTIQSKELNHFSKKYRVDMPYALQFWSGHYIHATSVIGLLGRPASHGCVRLHPKNAKILFNFARVGDVVEIR</sequence>
<evidence type="ECO:0000256" key="5">
    <source>
        <dbReference type="ARBA" id="ARBA00023316"/>
    </source>
</evidence>
<keyword evidence="3 6" id="KW-0133">Cell shape</keyword>
<dbReference type="InterPro" id="IPR038063">
    <property type="entry name" value="Transpep_catalytic_dom"/>
</dbReference>
<dbReference type="CDD" id="cd16913">
    <property type="entry name" value="YkuD_like"/>
    <property type="match status" value="1"/>
</dbReference>
<evidence type="ECO:0000256" key="3">
    <source>
        <dbReference type="ARBA" id="ARBA00022960"/>
    </source>
</evidence>
<dbReference type="SUPFAM" id="SSF141523">
    <property type="entry name" value="L,D-transpeptidase catalytic domain-like"/>
    <property type="match status" value="1"/>
</dbReference>
<dbReference type="PANTHER" id="PTHR30582:SF2">
    <property type="entry name" value="L,D-TRANSPEPTIDASE YCIB-RELATED"/>
    <property type="match status" value="1"/>
</dbReference>
<keyword evidence="5 6" id="KW-0961">Cell wall biogenesis/degradation</keyword>
<evidence type="ECO:0000313" key="8">
    <source>
        <dbReference type="EMBL" id="HFZ09439.1"/>
    </source>
</evidence>
<dbReference type="EMBL" id="DTGG01000151">
    <property type="protein sequence ID" value="HFZ09439.1"/>
    <property type="molecule type" value="Genomic_DNA"/>
</dbReference>
<evidence type="ECO:0000256" key="2">
    <source>
        <dbReference type="ARBA" id="ARBA00022679"/>
    </source>
</evidence>
<evidence type="ECO:0000256" key="4">
    <source>
        <dbReference type="ARBA" id="ARBA00022984"/>
    </source>
</evidence>
<dbReference type="GO" id="GO:0071555">
    <property type="term" value="P:cell wall organization"/>
    <property type="evidence" value="ECO:0007669"/>
    <property type="project" value="UniProtKB-UniRule"/>
</dbReference>
<dbReference type="Pfam" id="PF03734">
    <property type="entry name" value="YkuD"/>
    <property type="match status" value="1"/>
</dbReference>
<dbReference type="AlphaFoldDB" id="A0A7V3JAU2"/>
<reference evidence="8" key="1">
    <citation type="journal article" date="2020" name="mSystems">
        <title>Genome- and Community-Level Interaction Insights into Carbon Utilization and Element Cycling Functions of Hydrothermarchaeota in Hydrothermal Sediment.</title>
        <authorList>
            <person name="Zhou Z."/>
            <person name="Liu Y."/>
            <person name="Xu W."/>
            <person name="Pan J."/>
            <person name="Luo Z.H."/>
            <person name="Li M."/>
        </authorList>
    </citation>
    <scope>NUCLEOTIDE SEQUENCE [LARGE SCALE GENOMIC DNA]</scope>
    <source>
        <strain evidence="8">SpSt-757</strain>
    </source>
</reference>
<evidence type="ECO:0000256" key="1">
    <source>
        <dbReference type="ARBA" id="ARBA00004752"/>
    </source>
</evidence>
<keyword evidence="2" id="KW-0808">Transferase</keyword>
<feature type="active site" description="Nucleophile" evidence="6">
    <location>
        <position position="97"/>
    </location>
</feature>
<dbReference type="UniPathway" id="UPA00219"/>
<dbReference type="PROSITE" id="PS52029">
    <property type="entry name" value="LD_TPASE"/>
    <property type="match status" value="1"/>
</dbReference>
<dbReference type="Gene3D" id="2.40.440.10">
    <property type="entry name" value="L,D-transpeptidase catalytic domain-like"/>
    <property type="match status" value="1"/>
</dbReference>
<evidence type="ECO:0000256" key="6">
    <source>
        <dbReference type="PROSITE-ProRule" id="PRU01373"/>
    </source>
</evidence>
<gene>
    <name evidence="8" type="ORF">ENV41_04850</name>
</gene>
<dbReference type="GO" id="GO:0071972">
    <property type="term" value="F:peptidoglycan L,D-transpeptidase activity"/>
    <property type="evidence" value="ECO:0007669"/>
    <property type="project" value="TreeGrafter"/>
</dbReference>
<dbReference type="GO" id="GO:0005576">
    <property type="term" value="C:extracellular region"/>
    <property type="evidence" value="ECO:0007669"/>
    <property type="project" value="TreeGrafter"/>
</dbReference>
<dbReference type="GO" id="GO:0016740">
    <property type="term" value="F:transferase activity"/>
    <property type="evidence" value="ECO:0007669"/>
    <property type="project" value="UniProtKB-KW"/>
</dbReference>
<dbReference type="PANTHER" id="PTHR30582">
    <property type="entry name" value="L,D-TRANSPEPTIDASE"/>
    <property type="match status" value="1"/>
</dbReference>
<protein>
    <recommendedName>
        <fullName evidence="7">L,D-TPase catalytic domain-containing protein</fullName>
    </recommendedName>
</protein>
<name>A0A7V3JAU2_UNCC3</name>
<dbReference type="InterPro" id="IPR050979">
    <property type="entry name" value="LD-transpeptidase"/>
</dbReference>
<evidence type="ECO:0000259" key="7">
    <source>
        <dbReference type="PROSITE" id="PS52029"/>
    </source>
</evidence>
<dbReference type="InterPro" id="IPR005490">
    <property type="entry name" value="LD_TPept_cat_dom"/>
</dbReference>
<feature type="active site" description="Proton donor/acceptor" evidence="6">
    <location>
        <position position="81"/>
    </location>
</feature>
<comment type="caution">
    <text evidence="8">The sequence shown here is derived from an EMBL/GenBank/DDBJ whole genome shotgun (WGS) entry which is preliminary data.</text>
</comment>
<feature type="domain" description="L,D-TPase catalytic" evidence="7">
    <location>
        <begin position="1"/>
        <end position="121"/>
    </location>
</feature>
<dbReference type="GO" id="GO:0008360">
    <property type="term" value="P:regulation of cell shape"/>
    <property type="evidence" value="ECO:0007669"/>
    <property type="project" value="UniProtKB-UniRule"/>
</dbReference>
<organism evidence="8">
    <name type="scientific">candidate division CPR3 bacterium</name>
    <dbReference type="NCBI Taxonomy" id="2268181"/>
    <lineage>
        <taxon>Bacteria</taxon>
        <taxon>Bacteria division CPR3</taxon>
    </lineage>
</organism>